<dbReference type="CDD" id="cd24079">
    <property type="entry name" value="ASKHA_NBD_PG1100-like"/>
    <property type="match status" value="1"/>
</dbReference>
<dbReference type="SUPFAM" id="SSF53067">
    <property type="entry name" value="Actin-like ATPase domain"/>
    <property type="match status" value="2"/>
</dbReference>
<dbReference type="RefSeq" id="WP_200587667.1">
    <property type="nucleotide sequence ID" value="NZ_JAEHFY010000024.1"/>
</dbReference>
<organism evidence="1 2">
    <name type="scientific">Pedobacter segetis</name>
    <dbReference type="NCBI Taxonomy" id="2793069"/>
    <lineage>
        <taxon>Bacteria</taxon>
        <taxon>Pseudomonadati</taxon>
        <taxon>Bacteroidota</taxon>
        <taxon>Sphingobacteriia</taxon>
        <taxon>Sphingobacteriales</taxon>
        <taxon>Sphingobacteriaceae</taxon>
        <taxon>Pedobacter</taxon>
    </lineage>
</organism>
<dbReference type="Gene3D" id="3.30.420.40">
    <property type="match status" value="2"/>
</dbReference>
<evidence type="ECO:0000313" key="2">
    <source>
        <dbReference type="Proteomes" id="UP000660024"/>
    </source>
</evidence>
<proteinExistence type="predicted"/>
<dbReference type="Proteomes" id="UP000660024">
    <property type="component" value="Unassembled WGS sequence"/>
</dbReference>
<dbReference type="InterPro" id="IPR043129">
    <property type="entry name" value="ATPase_NBD"/>
</dbReference>
<dbReference type="PANTHER" id="PTHR12862">
    <property type="entry name" value="BADF TYPE ATPASE DOMAIN-CONTAINING PROTEIN"/>
    <property type="match status" value="1"/>
</dbReference>
<evidence type="ECO:0000313" key="1">
    <source>
        <dbReference type="EMBL" id="MBK0384189.1"/>
    </source>
</evidence>
<reference evidence="1 2" key="1">
    <citation type="submission" date="2020-12" db="EMBL/GenBank/DDBJ databases">
        <title>Bacterial novel species Pedobacter sp. SD-b isolated from soil.</title>
        <authorList>
            <person name="Jung H.-Y."/>
        </authorList>
    </citation>
    <scope>NUCLEOTIDE SEQUENCE [LARGE SCALE GENOMIC DNA]</scope>
    <source>
        <strain evidence="1 2">SD-b</strain>
    </source>
</reference>
<evidence type="ECO:0008006" key="3">
    <source>
        <dbReference type="Google" id="ProtNLM"/>
    </source>
</evidence>
<name>A0ABS1BPG0_9SPHI</name>
<dbReference type="EMBL" id="JAEHFY010000024">
    <property type="protein sequence ID" value="MBK0384189.1"/>
    <property type="molecule type" value="Genomic_DNA"/>
</dbReference>
<keyword evidence="2" id="KW-1185">Reference proteome</keyword>
<accession>A0ABS1BPG0</accession>
<protein>
    <recommendedName>
        <fullName evidence="3">BadF-type ATPase</fullName>
    </recommendedName>
</protein>
<sequence length="283" mass="32167">MIAIVYSGSRYANWRLSNKGKEVIELRTNGINPFFNDEKYITQLLNKNTELINHAEEIKKIYFFGAGSSSQERNETVRTALSSFFKHSKVYVSHDIEAAAKASCDDKPGIVCIIGSGSNTGFFDGKKVLPNNYGLGYAIGDEGSANWLGKSILKAYLNKSMPVKLAAQFEKKYELDRKLILDKIYKQTHASTFLTSFMAFFKEHRDDEFIKNMIKDGFRLFMDIYLTPISNKYGGKHPIYFVGSVAANYQDSLREVAKEKKINISSVIKEPIYNLLNYYANKN</sequence>
<dbReference type="Gene3D" id="1.10.720.160">
    <property type="match status" value="1"/>
</dbReference>
<gene>
    <name evidence="1" type="ORF">I5M32_14570</name>
</gene>
<dbReference type="PANTHER" id="PTHR12862:SF0">
    <property type="entry name" value="N-ACETYL-D-GLUCOSAMINE KINASE"/>
    <property type="match status" value="1"/>
</dbReference>
<comment type="caution">
    <text evidence="1">The sequence shown here is derived from an EMBL/GenBank/DDBJ whole genome shotgun (WGS) entry which is preliminary data.</text>
</comment>
<dbReference type="InterPro" id="IPR039758">
    <property type="entry name" value="NAGK-like"/>
</dbReference>